<evidence type="ECO:0000313" key="1">
    <source>
        <dbReference type="EMBL" id="ORB52312.1"/>
    </source>
</evidence>
<organism evidence="1 2">
    <name type="scientific">Mycolicibacterium rhodesiae</name>
    <name type="common">Mycobacterium rhodesiae</name>
    <dbReference type="NCBI Taxonomy" id="36814"/>
    <lineage>
        <taxon>Bacteria</taxon>
        <taxon>Bacillati</taxon>
        <taxon>Actinomycetota</taxon>
        <taxon>Actinomycetes</taxon>
        <taxon>Mycobacteriales</taxon>
        <taxon>Mycobacteriaceae</taxon>
        <taxon>Mycolicibacterium</taxon>
    </lineage>
</organism>
<dbReference type="OrthoDB" id="4629228at2"/>
<dbReference type="EMBL" id="MVIH01000006">
    <property type="protein sequence ID" value="ORB52312.1"/>
    <property type="molecule type" value="Genomic_DNA"/>
</dbReference>
<proteinExistence type="predicted"/>
<sequence length="79" mass="8605">MRSAGPAQWRDVGSLQAIDRQLELLSAVSASIRRLGGRPDTSLIDELLDERWACRWQLSDVPPATVRTDHGAAAFCDAG</sequence>
<gene>
    <name evidence="1" type="ORF">BST42_15230</name>
</gene>
<accession>A0A1X0ITY8</accession>
<comment type="caution">
    <text evidence="1">The sequence shown here is derived from an EMBL/GenBank/DDBJ whole genome shotgun (WGS) entry which is preliminary data.</text>
</comment>
<reference evidence="1 2" key="1">
    <citation type="submission" date="2016-12" db="EMBL/GenBank/DDBJ databases">
        <title>The new phylogeny of genus Mycobacterium.</title>
        <authorList>
            <person name="Tortoli E."/>
            <person name="Trovato A."/>
            <person name="Cirillo D.M."/>
        </authorList>
    </citation>
    <scope>NUCLEOTIDE SEQUENCE [LARGE SCALE GENOMIC DNA]</scope>
    <source>
        <strain evidence="1 2">DSM 44223</strain>
    </source>
</reference>
<dbReference type="Proteomes" id="UP000192534">
    <property type="component" value="Unassembled WGS sequence"/>
</dbReference>
<protein>
    <submittedName>
        <fullName evidence="1">Uncharacterized protein</fullName>
    </submittedName>
</protein>
<evidence type="ECO:0000313" key="2">
    <source>
        <dbReference type="Proteomes" id="UP000192534"/>
    </source>
</evidence>
<name>A0A1X0ITY8_MYCRH</name>
<keyword evidence="2" id="KW-1185">Reference proteome</keyword>
<dbReference type="AlphaFoldDB" id="A0A1X0ITY8"/>